<dbReference type="AlphaFoldDB" id="A0A669CJ85"/>
<dbReference type="PANTHER" id="PTHR31635:SF196">
    <property type="entry name" value="REVERSE TRANSCRIPTASE DOMAIN-CONTAINING PROTEIN-RELATED"/>
    <property type="match status" value="1"/>
</dbReference>
<evidence type="ECO:0000313" key="2">
    <source>
        <dbReference type="Ensembl" id="ENSONIP00000048352.1"/>
    </source>
</evidence>
<dbReference type="InParanoid" id="A0A669CJ85"/>
<evidence type="ECO:0000259" key="1">
    <source>
        <dbReference type="PROSITE" id="PS50878"/>
    </source>
</evidence>
<dbReference type="OMA" id="ATCERME"/>
<name>A0A669CJ85_ORENI</name>
<keyword evidence="3" id="KW-1185">Reference proteome</keyword>
<dbReference type="GeneTree" id="ENSGT00940000164735"/>
<organism evidence="2 3">
    <name type="scientific">Oreochromis niloticus</name>
    <name type="common">Nile tilapia</name>
    <name type="synonym">Tilapia nilotica</name>
    <dbReference type="NCBI Taxonomy" id="8128"/>
    <lineage>
        <taxon>Eukaryota</taxon>
        <taxon>Metazoa</taxon>
        <taxon>Chordata</taxon>
        <taxon>Craniata</taxon>
        <taxon>Vertebrata</taxon>
        <taxon>Euteleostomi</taxon>
        <taxon>Actinopterygii</taxon>
        <taxon>Neopterygii</taxon>
        <taxon>Teleostei</taxon>
        <taxon>Neoteleostei</taxon>
        <taxon>Acanthomorphata</taxon>
        <taxon>Ovalentaria</taxon>
        <taxon>Cichlomorphae</taxon>
        <taxon>Cichliformes</taxon>
        <taxon>Cichlidae</taxon>
        <taxon>African cichlids</taxon>
        <taxon>Pseudocrenilabrinae</taxon>
        <taxon>Oreochromini</taxon>
        <taxon>Oreochromis</taxon>
    </lineage>
</organism>
<reference evidence="3" key="1">
    <citation type="submission" date="2012-01" db="EMBL/GenBank/DDBJ databases">
        <title>The Genome Sequence of Oreochromis niloticus (Nile Tilapia).</title>
        <authorList>
            <consortium name="Broad Institute Genome Assembly Team"/>
            <consortium name="Broad Institute Sequencing Platform"/>
            <person name="Di Palma F."/>
            <person name="Johnson J."/>
            <person name="Lander E.S."/>
            <person name="Lindblad-Toh K."/>
        </authorList>
    </citation>
    <scope>NUCLEOTIDE SEQUENCE [LARGE SCALE GENOMIC DNA]</scope>
</reference>
<dbReference type="Pfam" id="PF00078">
    <property type="entry name" value="RVT_1"/>
    <property type="match status" value="1"/>
</dbReference>
<evidence type="ECO:0000313" key="3">
    <source>
        <dbReference type="Proteomes" id="UP000005207"/>
    </source>
</evidence>
<reference evidence="2" key="2">
    <citation type="submission" date="2025-08" db="UniProtKB">
        <authorList>
            <consortium name="Ensembl"/>
        </authorList>
    </citation>
    <scope>IDENTIFICATION</scope>
</reference>
<protein>
    <recommendedName>
        <fullName evidence="1">Reverse transcriptase domain-containing protein</fullName>
    </recommendedName>
</protein>
<sequence>MFLFAVLKRMGFNSLFIECIQSLYYRPLARVKINGDLTDSFELFRGTRQGCCLSPALFALYIEPLAQYIRQSADLKGVLVSKIEQQIGLFADDIIIYLQDPDTAFPQLIKALKYFGKNSGYKLNILKTQVLCVNYFPKDSIQNEYKLKWDSNKIKYLGVYLTSEISTLYEANYVKISNTIQKDLTKWAPLVMDLSSRIEAIKMSVLPRLLYLFTSLPVYIPDAQFVRWDKLVSRFIWKGVKPRIRFKTLQLRKEKGGLALPNFKEYFYAAQLRYIVYWCSPDYTSKWKCIEINYCSSCDPQARLGEETIQPTNVNLITEFTIKLWWIIVKKYRIIEDCKLLIWPAYSQKFQSGQWDSTFLRWVNKGITAMSTLIDGKTFKSFENLQKQFGLEKSDLFRYFQLRHFYNTEIRKKLLREGSHIIEIITGAYKKTSTKNFNEII</sequence>
<dbReference type="InterPro" id="IPR043502">
    <property type="entry name" value="DNA/RNA_pol_sf"/>
</dbReference>
<dbReference type="SUPFAM" id="SSF56672">
    <property type="entry name" value="DNA/RNA polymerases"/>
    <property type="match status" value="1"/>
</dbReference>
<dbReference type="PANTHER" id="PTHR31635">
    <property type="entry name" value="REVERSE TRANSCRIPTASE DOMAIN-CONTAINING PROTEIN-RELATED"/>
    <property type="match status" value="1"/>
</dbReference>
<accession>A0A669CJ85</accession>
<dbReference type="Ensembl" id="ENSONIT00000050835.1">
    <property type="protein sequence ID" value="ENSONIP00000048352.1"/>
    <property type="gene ID" value="ENSONIG00000027128.1"/>
</dbReference>
<dbReference type="Proteomes" id="UP000005207">
    <property type="component" value="Linkage group LG14"/>
</dbReference>
<feature type="domain" description="Reverse transcriptase" evidence="1">
    <location>
        <begin position="1"/>
        <end position="161"/>
    </location>
</feature>
<reference evidence="2" key="3">
    <citation type="submission" date="2025-09" db="UniProtKB">
        <authorList>
            <consortium name="Ensembl"/>
        </authorList>
    </citation>
    <scope>IDENTIFICATION</scope>
</reference>
<dbReference type="PROSITE" id="PS50878">
    <property type="entry name" value="RT_POL"/>
    <property type="match status" value="1"/>
</dbReference>
<proteinExistence type="predicted"/>
<dbReference type="InterPro" id="IPR000477">
    <property type="entry name" value="RT_dom"/>
</dbReference>